<dbReference type="EMBL" id="JH660633">
    <property type="protein sequence ID" value="EIM31269.1"/>
    <property type="molecule type" value="Genomic_DNA"/>
</dbReference>
<name>I4Z4X7_9HYPH</name>
<dbReference type="Proteomes" id="UP000003947">
    <property type="component" value="Unassembled WGS sequence"/>
</dbReference>
<gene>
    <name evidence="1" type="ORF">MicloDRAFT_00002590</name>
</gene>
<dbReference type="eggNOG" id="COG0174">
    <property type="taxonomic scope" value="Bacteria"/>
</dbReference>
<evidence type="ECO:0000313" key="1">
    <source>
        <dbReference type="EMBL" id="EIM31269.1"/>
    </source>
</evidence>
<proteinExistence type="predicted"/>
<sequence length="97" mass="11078">MQPRQVNTIEDARQILKDRDLSHVKVGVIDLDGIVRGKYMSRDKFFSALESGFNLCEVIFGWDSSDQLYPNAQFIPTPIDQNPCAQSRRPMDMMVQG</sequence>
<evidence type="ECO:0000313" key="2">
    <source>
        <dbReference type="Proteomes" id="UP000003947"/>
    </source>
</evidence>
<dbReference type="HOGENOM" id="CLU_2343550_0_0_5"/>
<dbReference type="AlphaFoldDB" id="I4Z4X7"/>
<accession>I4Z4X7</accession>
<organism evidence="1 2">
    <name type="scientific">Microvirga lotononidis</name>
    <dbReference type="NCBI Taxonomy" id="864069"/>
    <lineage>
        <taxon>Bacteria</taxon>
        <taxon>Pseudomonadati</taxon>
        <taxon>Pseudomonadota</taxon>
        <taxon>Alphaproteobacteria</taxon>
        <taxon>Hyphomicrobiales</taxon>
        <taxon>Methylobacteriaceae</taxon>
        <taxon>Microvirga</taxon>
    </lineage>
</organism>
<dbReference type="InterPro" id="IPR036651">
    <property type="entry name" value="Gln_synt_N_sf"/>
</dbReference>
<dbReference type="SUPFAM" id="SSF54368">
    <property type="entry name" value="Glutamine synthetase, N-terminal domain"/>
    <property type="match status" value="1"/>
</dbReference>
<dbReference type="GO" id="GO:0004356">
    <property type="term" value="F:glutamine synthetase activity"/>
    <property type="evidence" value="ECO:0007669"/>
    <property type="project" value="InterPro"/>
</dbReference>
<dbReference type="STRING" id="864069.MicloDRAFT_00002590"/>
<reference evidence="1 2" key="1">
    <citation type="submission" date="2012-02" db="EMBL/GenBank/DDBJ databases">
        <title>Improved High-Quality Draft sequence of Microvirga sp. WSM3557.</title>
        <authorList>
            <consortium name="US DOE Joint Genome Institute"/>
            <person name="Lucas S."/>
            <person name="Han J."/>
            <person name="Lapidus A."/>
            <person name="Cheng J.-F."/>
            <person name="Goodwin L."/>
            <person name="Pitluck S."/>
            <person name="Peters L."/>
            <person name="Zhang X."/>
            <person name="Detter J.C."/>
            <person name="Han C."/>
            <person name="Tapia R."/>
            <person name="Land M."/>
            <person name="Hauser L."/>
            <person name="Kyrpides N."/>
            <person name="Ivanova N."/>
            <person name="Pagani I."/>
            <person name="Brau L."/>
            <person name="Yates R."/>
            <person name="O'Hara G."/>
            <person name="Rui T."/>
            <person name="Howieson J."/>
            <person name="Reeve W."/>
            <person name="Woyke T."/>
        </authorList>
    </citation>
    <scope>NUCLEOTIDE SEQUENCE [LARGE SCALE GENOMIC DNA]</scope>
    <source>
        <strain evidence="1 2">WSM3557</strain>
    </source>
</reference>
<dbReference type="GO" id="GO:0006542">
    <property type="term" value="P:glutamine biosynthetic process"/>
    <property type="evidence" value="ECO:0007669"/>
    <property type="project" value="InterPro"/>
</dbReference>
<keyword evidence="2" id="KW-1185">Reference proteome</keyword>
<evidence type="ECO:0008006" key="3">
    <source>
        <dbReference type="Google" id="ProtNLM"/>
    </source>
</evidence>
<dbReference type="Gene3D" id="3.10.20.70">
    <property type="entry name" value="Glutamine synthetase, N-terminal domain"/>
    <property type="match status" value="1"/>
</dbReference>
<protein>
    <recommendedName>
        <fullName evidence="3">Glutamine synthetase</fullName>
    </recommendedName>
</protein>